<evidence type="ECO:0000259" key="1">
    <source>
        <dbReference type="Pfam" id="PF00149"/>
    </source>
</evidence>
<comment type="caution">
    <text evidence="2">The sequence shown here is derived from an EMBL/GenBank/DDBJ whole genome shotgun (WGS) entry which is preliminary data.</text>
</comment>
<dbReference type="PANTHER" id="PTHR12905">
    <property type="entry name" value="METALLOPHOSPHOESTERASE"/>
    <property type="match status" value="1"/>
</dbReference>
<evidence type="ECO:0000313" key="3">
    <source>
        <dbReference type="Proteomes" id="UP000298061"/>
    </source>
</evidence>
<feature type="domain" description="Calcineurin-like phosphoesterase" evidence="1">
    <location>
        <begin position="35"/>
        <end position="232"/>
    </location>
</feature>
<sequence>MSPTPIASSASATVYDNYGTDIPPHPGGNWTRFVCISDTHSRVYPVPPGDVLLHAGDLSSWGTVEQLQLTVDWLMSLEHPTKVAIAGNHDLCLDRKWIDLPRRYKHGTGICGEDVVRAREMLSSEAMRRAGFYFLEHQSIEFDTAAGRRWKVYGSPATPFFVHGAFQYSGAEEGEAIHARIPPDTEILLTHTPPHLTLDQARRGVNAGCPYLAARVAALRACRLHVFGHIHEAHGAVLHEGGRVSVNAALPSGGQAIIVDLRN</sequence>
<dbReference type="InterPro" id="IPR004843">
    <property type="entry name" value="Calcineurin-like_PHP"/>
</dbReference>
<organism evidence="2 3">
    <name type="scientific">Hericium alpestre</name>
    <dbReference type="NCBI Taxonomy" id="135208"/>
    <lineage>
        <taxon>Eukaryota</taxon>
        <taxon>Fungi</taxon>
        <taxon>Dikarya</taxon>
        <taxon>Basidiomycota</taxon>
        <taxon>Agaricomycotina</taxon>
        <taxon>Agaricomycetes</taxon>
        <taxon>Russulales</taxon>
        <taxon>Hericiaceae</taxon>
        <taxon>Hericium</taxon>
    </lineage>
</organism>
<dbReference type="Gene3D" id="3.60.21.10">
    <property type="match status" value="1"/>
</dbReference>
<dbReference type="SUPFAM" id="SSF56300">
    <property type="entry name" value="Metallo-dependent phosphatases"/>
    <property type="match status" value="1"/>
</dbReference>
<proteinExistence type="predicted"/>
<gene>
    <name evidence="2" type="ORF">EWM64_g8375</name>
</gene>
<dbReference type="GO" id="GO:0016787">
    <property type="term" value="F:hydrolase activity"/>
    <property type="evidence" value="ECO:0007669"/>
    <property type="project" value="InterPro"/>
</dbReference>
<dbReference type="STRING" id="135208.A0A4Y9ZNL2"/>
<dbReference type="OrthoDB" id="630188at2759"/>
<dbReference type="PANTHER" id="PTHR12905:SF0">
    <property type="entry name" value="CALCINEURIN-LIKE PHOSPHOESTERASE DOMAIN-CONTAINING PROTEIN"/>
    <property type="match status" value="1"/>
</dbReference>
<keyword evidence="3" id="KW-1185">Reference proteome</keyword>
<dbReference type="InterPro" id="IPR029052">
    <property type="entry name" value="Metallo-depent_PP-like"/>
</dbReference>
<dbReference type="Proteomes" id="UP000298061">
    <property type="component" value="Unassembled WGS sequence"/>
</dbReference>
<dbReference type="CDD" id="cd07379">
    <property type="entry name" value="MPP_239FB"/>
    <property type="match status" value="1"/>
</dbReference>
<name>A0A4Y9ZNL2_9AGAM</name>
<dbReference type="EMBL" id="SFCI01001490">
    <property type="protein sequence ID" value="TFY75637.1"/>
    <property type="molecule type" value="Genomic_DNA"/>
</dbReference>
<reference evidence="2 3" key="1">
    <citation type="submission" date="2019-02" db="EMBL/GenBank/DDBJ databases">
        <title>Genome sequencing of the rare red list fungi Hericium alpestre (H. flagellum).</title>
        <authorList>
            <person name="Buettner E."/>
            <person name="Kellner H."/>
        </authorList>
    </citation>
    <scope>NUCLEOTIDE SEQUENCE [LARGE SCALE GENOMIC DNA]</scope>
    <source>
        <strain evidence="2 3">DSM 108284</strain>
    </source>
</reference>
<accession>A0A4Y9ZNL2</accession>
<dbReference type="InterPro" id="IPR051693">
    <property type="entry name" value="UPF0046_metallophosphoest"/>
</dbReference>
<evidence type="ECO:0000313" key="2">
    <source>
        <dbReference type="EMBL" id="TFY75637.1"/>
    </source>
</evidence>
<dbReference type="AlphaFoldDB" id="A0A4Y9ZNL2"/>
<dbReference type="Pfam" id="PF00149">
    <property type="entry name" value="Metallophos"/>
    <property type="match status" value="1"/>
</dbReference>
<protein>
    <recommendedName>
        <fullName evidence="1">Calcineurin-like phosphoesterase domain-containing protein</fullName>
    </recommendedName>
</protein>